<dbReference type="InterPro" id="IPR036291">
    <property type="entry name" value="NAD(P)-bd_dom_sf"/>
</dbReference>
<protein>
    <submittedName>
        <fullName evidence="2">Uncharacterized protein YbjT (DUF2867 family)</fullName>
    </submittedName>
</protein>
<feature type="domain" description="NAD(P)-binding" evidence="1">
    <location>
        <begin position="6"/>
        <end position="176"/>
    </location>
</feature>
<dbReference type="InterPro" id="IPR051604">
    <property type="entry name" value="Ergot_Alk_Oxidoreductase"/>
</dbReference>
<sequence length="278" mass="29004">MILITGATGTIGSEVLRQLADRGERVRPMARDLSKLSVEGVRGDFADPGSLERALRGVDSVLLVTAFGTDLARHDLALVEAARRAGTRKVVKISAMGTGESTEENDVRSWHHPGEQAVRDSGMAWTLLRPAGFASNALMWAQAVGAGRPIPNMTGDGGQGVVDPRDVAAVAVEALTGEHDGRTYTLTGPEVISVPGQAEVLGEVLGRDVATVPVPLEAAREGMLASGMDPLMVEVFMTGSAFIAGGGAAVLSADVEAVLGRAPRSFADWARDHKDAFA</sequence>
<dbReference type="SUPFAM" id="SSF51735">
    <property type="entry name" value="NAD(P)-binding Rossmann-fold domains"/>
    <property type="match status" value="1"/>
</dbReference>
<accession>A0A7W5V4Q3</accession>
<dbReference type="Pfam" id="PF13460">
    <property type="entry name" value="NAD_binding_10"/>
    <property type="match status" value="1"/>
</dbReference>
<name>A0A7W5V4Q3_9ACTN</name>
<dbReference type="PANTHER" id="PTHR43162">
    <property type="match status" value="1"/>
</dbReference>
<organism evidence="2 3">
    <name type="scientific">Nonomuraea dietziae</name>
    <dbReference type="NCBI Taxonomy" id="65515"/>
    <lineage>
        <taxon>Bacteria</taxon>
        <taxon>Bacillati</taxon>
        <taxon>Actinomycetota</taxon>
        <taxon>Actinomycetes</taxon>
        <taxon>Streptosporangiales</taxon>
        <taxon>Streptosporangiaceae</taxon>
        <taxon>Nonomuraea</taxon>
    </lineage>
</organism>
<dbReference type="Gene3D" id="3.90.25.10">
    <property type="entry name" value="UDP-galactose 4-epimerase, domain 1"/>
    <property type="match status" value="1"/>
</dbReference>
<dbReference type="Proteomes" id="UP000579945">
    <property type="component" value="Unassembled WGS sequence"/>
</dbReference>
<dbReference type="Gene3D" id="3.40.50.720">
    <property type="entry name" value="NAD(P)-binding Rossmann-like Domain"/>
    <property type="match status" value="1"/>
</dbReference>
<evidence type="ECO:0000313" key="2">
    <source>
        <dbReference type="EMBL" id="MBB3727310.1"/>
    </source>
</evidence>
<evidence type="ECO:0000313" key="3">
    <source>
        <dbReference type="Proteomes" id="UP000579945"/>
    </source>
</evidence>
<dbReference type="RefSeq" id="WP_183647704.1">
    <property type="nucleotide sequence ID" value="NZ_BAAAXX010000020.1"/>
</dbReference>
<keyword evidence="3" id="KW-1185">Reference proteome</keyword>
<proteinExistence type="predicted"/>
<dbReference type="EMBL" id="JACIBV010000001">
    <property type="protein sequence ID" value="MBB3727310.1"/>
    <property type="molecule type" value="Genomic_DNA"/>
</dbReference>
<dbReference type="AlphaFoldDB" id="A0A7W5V4Q3"/>
<comment type="caution">
    <text evidence="2">The sequence shown here is derived from an EMBL/GenBank/DDBJ whole genome shotgun (WGS) entry which is preliminary data.</text>
</comment>
<reference evidence="2 3" key="1">
    <citation type="submission" date="2020-08" db="EMBL/GenBank/DDBJ databases">
        <title>Sequencing the genomes of 1000 actinobacteria strains.</title>
        <authorList>
            <person name="Klenk H.-P."/>
        </authorList>
    </citation>
    <scope>NUCLEOTIDE SEQUENCE [LARGE SCALE GENOMIC DNA]</scope>
    <source>
        <strain evidence="2 3">DSM 44320</strain>
    </source>
</reference>
<dbReference type="GeneID" id="95389621"/>
<gene>
    <name evidence="2" type="ORF">FHR33_003170</name>
</gene>
<dbReference type="InterPro" id="IPR016040">
    <property type="entry name" value="NAD(P)-bd_dom"/>
</dbReference>
<dbReference type="PANTHER" id="PTHR43162:SF1">
    <property type="entry name" value="PRESTALK A DIFFERENTIATION PROTEIN A"/>
    <property type="match status" value="1"/>
</dbReference>
<evidence type="ECO:0000259" key="1">
    <source>
        <dbReference type="Pfam" id="PF13460"/>
    </source>
</evidence>